<keyword evidence="3 7" id="KW-0812">Transmembrane</keyword>
<dbReference type="AlphaFoldDB" id="A0A3B0SZ48"/>
<evidence type="ECO:0000313" key="9">
    <source>
        <dbReference type="EMBL" id="VAW10868.1"/>
    </source>
</evidence>
<feature type="transmembrane region" description="Helical" evidence="7">
    <location>
        <begin position="277"/>
        <end position="297"/>
    </location>
</feature>
<organism evidence="9">
    <name type="scientific">hydrothermal vent metagenome</name>
    <dbReference type="NCBI Taxonomy" id="652676"/>
    <lineage>
        <taxon>unclassified sequences</taxon>
        <taxon>metagenomes</taxon>
        <taxon>ecological metagenomes</taxon>
    </lineage>
</organism>
<feature type="coiled-coil region" evidence="6">
    <location>
        <begin position="64"/>
        <end position="94"/>
    </location>
</feature>
<reference evidence="9" key="1">
    <citation type="submission" date="2018-06" db="EMBL/GenBank/DDBJ databases">
        <authorList>
            <person name="Zhirakovskaya E."/>
        </authorList>
    </citation>
    <scope>NUCLEOTIDE SEQUENCE</scope>
</reference>
<dbReference type="PANTHER" id="PTHR35007:SF1">
    <property type="entry name" value="PILUS ASSEMBLY PROTEIN"/>
    <property type="match status" value="1"/>
</dbReference>
<dbReference type="Pfam" id="PF00482">
    <property type="entry name" value="T2SSF"/>
    <property type="match status" value="1"/>
</dbReference>
<feature type="transmembrane region" description="Helical" evidence="7">
    <location>
        <begin position="131"/>
        <end position="150"/>
    </location>
</feature>
<keyword evidence="2" id="KW-1003">Cell membrane</keyword>
<evidence type="ECO:0000256" key="6">
    <source>
        <dbReference type="SAM" id="Coils"/>
    </source>
</evidence>
<accession>A0A3B0SZ48</accession>
<feature type="transmembrane region" description="Helical" evidence="7">
    <location>
        <begin position="109"/>
        <end position="125"/>
    </location>
</feature>
<feature type="transmembrane region" description="Helical" evidence="7">
    <location>
        <begin position="309"/>
        <end position="328"/>
    </location>
</feature>
<protein>
    <submittedName>
        <fullName evidence="9">Flp pilus assembly protein TadB</fullName>
    </submittedName>
</protein>
<dbReference type="PANTHER" id="PTHR35007">
    <property type="entry name" value="INTEGRAL MEMBRANE PROTEIN-RELATED"/>
    <property type="match status" value="1"/>
</dbReference>
<feature type="domain" description="Type II secretion system protein GspF" evidence="8">
    <location>
        <begin position="170"/>
        <end position="294"/>
    </location>
</feature>
<name>A0A3B0SZ48_9ZZZZ</name>
<keyword evidence="4 7" id="KW-1133">Transmembrane helix</keyword>
<evidence type="ECO:0000256" key="1">
    <source>
        <dbReference type="ARBA" id="ARBA00004651"/>
    </source>
</evidence>
<keyword evidence="5 7" id="KW-0472">Membrane</keyword>
<gene>
    <name evidence="9" type="ORF">MNBD_ALPHA09-1727</name>
</gene>
<evidence type="ECO:0000259" key="8">
    <source>
        <dbReference type="Pfam" id="PF00482"/>
    </source>
</evidence>
<evidence type="ECO:0000256" key="4">
    <source>
        <dbReference type="ARBA" id="ARBA00022989"/>
    </source>
</evidence>
<dbReference type="InterPro" id="IPR042094">
    <property type="entry name" value="T2SS_GspF_sf"/>
</dbReference>
<dbReference type="EMBL" id="UOEM01000021">
    <property type="protein sequence ID" value="VAW10868.1"/>
    <property type="molecule type" value="Genomic_DNA"/>
</dbReference>
<comment type="subcellular location">
    <subcellularLocation>
        <location evidence="1">Cell membrane</location>
        <topology evidence="1">Multi-pass membrane protein</topology>
    </subcellularLocation>
</comment>
<sequence>MFEIDTAMFEGDFGVIALAVLGALALGGIAFVILDPLLSGERKMHKRKKNLTDRVSNKARISAQETASNRRKNIQDSLKELEKQSRKKKKLTLKTSIERAGLEISQTQFWILSLIVGLANGVFVFMAGGPIYLAVIAVFAIGLGLPRWILKFLRKRRQTKFIEEFANSLDVVVRGVKTGLPVNDCFQMIASEAAEPVRGEFRLVVEAQRLGVPLDEGLERMFDRMPLAEVSFLAIVMAIQKETGGNLSEALGNLSKVLRERKKMKGKITAMSQEAKSSAAIIGALPILVMGIVYLSTPEYITLLWTDPTGQVMLAGSAFWMTCGVLVMKKMINFDF</sequence>
<dbReference type="Gene3D" id="1.20.81.30">
    <property type="entry name" value="Type II secretion system (T2SS), domain F"/>
    <property type="match status" value="1"/>
</dbReference>
<dbReference type="GO" id="GO:0005886">
    <property type="term" value="C:plasma membrane"/>
    <property type="evidence" value="ECO:0007669"/>
    <property type="project" value="UniProtKB-SubCell"/>
</dbReference>
<feature type="transmembrane region" description="Helical" evidence="7">
    <location>
        <begin position="15"/>
        <end position="38"/>
    </location>
</feature>
<dbReference type="InterPro" id="IPR018076">
    <property type="entry name" value="T2SS_GspF_dom"/>
</dbReference>
<proteinExistence type="predicted"/>
<keyword evidence="6" id="KW-0175">Coiled coil</keyword>
<evidence type="ECO:0000256" key="3">
    <source>
        <dbReference type="ARBA" id="ARBA00022692"/>
    </source>
</evidence>
<evidence type="ECO:0000256" key="7">
    <source>
        <dbReference type="SAM" id="Phobius"/>
    </source>
</evidence>
<evidence type="ECO:0000256" key="5">
    <source>
        <dbReference type="ARBA" id="ARBA00023136"/>
    </source>
</evidence>
<evidence type="ECO:0000256" key="2">
    <source>
        <dbReference type="ARBA" id="ARBA00022475"/>
    </source>
</evidence>